<comment type="caution">
    <text evidence="2">The sequence shown here is derived from an EMBL/GenBank/DDBJ whole genome shotgun (WGS) entry which is preliminary data.</text>
</comment>
<evidence type="ECO:0000313" key="2">
    <source>
        <dbReference type="EMBL" id="KAJ1112691.1"/>
    </source>
</evidence>
<feature type="compositionally biased region" description="Basic and acidic residues" evidence="1">
    <location>
        <begin position="24"/>
        <end position="34"/>
    </location>
</feature>
<dbReference type="AlphaFoldDB" id="A0AAV7NB19"/>
<name>A0AAV7NB19_PLEWA</name>
<gene>
    <name evidence="2" type="ORF">NDU88_000952</name>
</gene>
<feature type="compositionally biased region" description="Basic and acidic residues" evidence="1">
    <location>
        <begin position="78"/>
        <end position="111"/>
    </location>
</feature>
<evidence type="ECO:0000256" key="1">
    <source>
        <dbReference type="SAM" id="MobiDB-lite"/>
    </source>
</evidence>
<keyword evidence="3" id="KW-1185">Reference proteome</keyword>
<feature type="compositionally biased region" description="Basic residues" evidence="1">
    <location>
        <begin position="63"/>
        <end position="77"/>
    </location>
</feature>
<protein>
    <submittedName>
        <fullName evidence="2">Uncharacterized protein</fullName>
    </submittedName>
</protein>
<dbReference type="EMBL" id="JANPWB010000012">
    <property type="protein sequence ID" value="KAJ1112691.1"/>
    <property type="molecule type" value="Genomic_DNA"/>
</dbReference>
<reference evidence="2" key="1">
    <citation type="journal article" date="2022" name="bioRxiv">
        <title>Sequencing and chromosome-scale assembly of the giantPleurodeles waltlgenome.</title>
        <authorList>
            <person name="Brown T."/>
            <person name="Elewa A."/>
            <person name="Iarovenko S."/>
            <person name="Subramanian E."/>
            <person name="Araus A.J."/>
            <person name="Petzold A."/>
            <person name="Susuki M."/>
            <person name="Suzuki K.-i.T."/>
            <person name="Hayashi T."/>
            <person name="Toyoda A."/>
            <person name="Oliveira C."/>
            <person name="Osipova E."/>
            <person name="Leigh N.D."/>
            <person name="Simon A."/>
            <person name="Yun M.H."/>
        </authorList>
    </citation>
    <scope>NUCLEOTIDE SEQUENCE</scope>
    <source>
        <strain evidence="2">20211129_DDA</strain>
        <tissue evidence="2">Liver</tissue>
    </source>
</reference>
<feature type="region of interest" description="Disordered" evidence="1">
    <location>
        <begin position="1"/>
        <end position="127"/>
    </location>
</feature>
<feature type="compositionally biased region" description="Polar residues" evidence="1">
    <location>
        <begin position="115"/>
        <end position="127"/>
    </location>
</feature>
<evidence type="ECO:0000313" key="3">
    <source>
        <dbReference type="Proteomes" id="UP001066276"/>
    </source>
</evidence>
<accession>A0AAV7NB19</accession>
<proteinExistence type="predicted"/>
<organism evidence="2 3">
    <name type="scientific">Pleurodeles waltl</name>
    <name type="common">Iberian ribbed newt</name>
    <dbReference type="NCBI Taxonomy" id="8319"/>
    <lineage>
        <taxon>Eukaryota</taxon>
        <taxon>Metazoa</taxon>
        <taxon>Chordata</taxon>
        <taxon>Craniata</taxon>
        <taxon>Vertebrata</taxon>
        <taxon>Euteleostomi</taxon>
        <taxon>Amphibia</taxon>
        <taxon>Batrachia</taxon>
        <taxon>Caudata</taxon>
        <taxon>Salamandroidea</taxon>
        <taxon>Salamandridae</taxon>
        <taxon>Pleurodelinae</taxon>
        <taxon>Pleurodeles</taxon>
    </lineage>
</organism>
<sequence length="127" mass="14162">MPGDPCGTEGRKLATRPRPTKPARGVESRLREAGDGAPATPERQLSRPRGLREPLRPAPACPQRRKYTRTLGRRHREVRSPRRLGEELSQRGRTEPLGDGAKRQVRHENTIRGRGTTSPPLFSTTEG</sequence>
<dbReference type="Proteomes" id="UP001066276">
    <property type="component" value="Chromosome 8"/>
</dbReference>